<dbReference type="Pfam" id="PF00856">
    <property type="entry name" value="SET"/>
    <property type="match status" value="1"/>
</dbReference>
<evidence type="ECO:0000313" key="2">
    <source>
        <dbReference type="EMBL" id="KAG8459904.1"/>
    </source>
</evidence>
<dbReference type="Proteomes" id="UP000751190">
    <property type="component" value="Unassembled WGS sequence"/>
</dbReference>
<dbReference type="PROSITE" id="PS50280">
    <property type="entry name" value="SET"/>
    <property type="match status" value="1"/>
</dbReference>
<evidence type="ECO:0000313" key="3">
    <source>
        <dbReference type="Proteomes" id="UP000751190"/>
    </source>
</evidence>
<accession>A0A8J5XFQ4</accession>
<proteinExistence type="predicted"/>
<dbReference type="SMART" id="SM00317">
    <property type="entry name" value="SET"/>
    <property type="match status" value="1"/>
</dbReference>
<dbReference type="EMBL" id="JAGTXO010000036">
    <property type="protein sequence ID" value="KAG8459904.1"/>
    <property type="molecule type" value="Genomic_DNA"/>
</dbReference>
<dbReference type="InterPro" id="IPR001214">
    <property type="entry name" value="SET_dom"/>
</dbReference>
<gene>
    <name evidence="2" type="ORF">KFE25_010953</name>
</gene>
<sequence length="171" mass="18641">MAFDRRGALCRGLDVRPSGVAGAGDGLFVTRPFAQGELICEYVGRVLSLARVMQMDVRARDYVMGGFGLNVHVDGRSDLNMLARYINDNGDASMINAEFVKLRAERKALVRALRPLRSGEEVFCAYGDGYWRARQREPTACAPTASRGVRCALRAAMLVAPLLVARALSAC</sequence>
<protein>
    <recommendedName>
        <fullName evidence="1">SET domain-containing protein</fullName>
    </recommendedName>
</protein>
<dbReference type="Gene3D" id="2.170.270.10">
    <property type="entry name" value="SET domain"/>
    <property type="match status" value="1"/>
</dbReference>
<dbReference type="InterPro" id="IPR046341">
    <property type="entry name" value="SET_dom_sf"/>
</dbReference>
<name>A0A8J5XFQ4_DIALT</name>
<reference evidence="2" key="1">
    <citation type="submission" date="2021-05" db="EMBL/GenBank/DDBJ databases">
        <title>The genome of the haptophyte Pavlova lutheri (Diacronema luteri, Pavlovales) - a model for lipid biosynthesis in eukaryotic algae.</title>
        <authorList>
            <person name="Hulatt C.J."/>
            <person name="Posewitz M.C."/>
        </authorList>
    </citation>
    <scope>NUCLEOTIDE SEQUENCE</scope>
    <source>
        <strain evidence="2">NIVA-4/92</strain>
    </source>
</reference>
<organism evidence="2 3">
    <name type="scientific">Diacronema lutheri</name>
    <name type="common">Unicellular marine alga</name>
    <name type="synonym">Monochrysis lutheri</name>
    <dbReference type="NCBI Taxonomy" id="2081491"/>
    <lineage>
        <taxon>Eukaryota</taxon>
        <taxon>Haptista</taxon>
        <taxon>Haptophyta</taxon>
        <taxon>Pavlovophyceae</taxon>
        <taxon>Pavlovales</taxon>
        <taxon>Pavlovaceae</taxon>
        <taxon>Diacronema</taxon>
    </lineage>
</organism>
<dbReference type="OrthoDB" id="5560686at2759"/>
<feature type="domain" description="SET" evidence="1">
    <location>
        <begin position="11"/>
        <end position="127"/>
    </location>
</feature>
<dbReference type="AlphaFoldDB" id="A0A8J5XFQ4"/>
<evidence type="ECO:0000259" key="1">
    <source>
        <dbReference type="PROSITE" id="PS50280"/>
    </source>
</evidence>
<comment type="caution">
    <text evidence="2">The sequence shown here is derived from an EMBL/GenBank/DDBJ whole genome shotgun (WGS) entry which is preliminary data.</text>
</comment>
<keyword evidence="3" id="KW-1185">Reference proteome</keyword>
<dbReference type="OMA" id="QAYWRAR"/>
<dbReference type="SUPFAM" id="SSF82199">
    <property type="entry name" value="SET domain"/>
    <property type="match status" value="1"/>
</dbReference>